<sequence>MFSSNRATSASGSSSHPDSCSGKKQRRDAGNLQGDFDKEYKCMSRRNVLPMKCSDPDFLARQGLQDDFDLLVGNTGMTVFAALNSDTYKRATLEFLSTFHDDLALLGQNTTMSF</sequence>
<name>A0AAD8VJP7_LOLMU</name>
<keyword evidence="4" id="KW-1185">Reference proteome</keyword>
<proteinExistence type="predicted"/>
<reference evidence="3" key="1">
    <citation type="submission" date="2023-07" db="EMBL/GenBank/DDBJ databases">
        <title>A chromosome-level genome assembly of Lolium multiflorum.</title>
        <authorList>
            <person name="Chen Y."/>
            <person name="Copetti D."/>
            <person name="Kolliker R."/>
            <person name="Studer B."/>
        </authorList>
    </citation>
    <scope>NUCLEOTIDE SEQUENCE</scope>
    <source>
        <strain evidence="3">02402/16</strain>
        <tissue evidence="3">Leaf</tissue>
    </source>
</reference>
<feature type="compositionally biased region" description="Low complexity" evidence="1">
    <location>
        <begin position="1"/>
        <end position="20"/>
    </location>
</feature>
<evidence type="ECO:0000313" key="3">
    <source>
        <dbReference type="EMBL" id="KAK1609124.1"/>
    </source>
</evidence>
<evidence type="ECO:0000259" key="2">
    <source>
        <dbReference type="Pfam" id="PF03078"/>
    </source>
</evidence>
<dbReference type="Pfam" id="PF03078">
    <property type="entry name" value="ATHILA"/>
    <property type="match status" value="1"/>
</dbReference>
<dbReference type="Proteomes" id="UP001231189">
    <property type="component" value="Unassembled WGS sequence"/>
</dbReference>
<evidence type="ECO:0000256" key="1">
    <source>
        <dbReference type="SAM" id="MobiDB-lite"/>
    </source>
</evidence>
<gene>
    <name evidence="3" type="ORF">QYE76_032797</name>
</gene>
<organism evidence="3 4">
    <name type="scientific">Lolium multiflorum</name>
    <name type="common">Italian ryegrass</name>
    <name type="synonym">Lolium perenne subsp. multiflorum</name>
    <dbReference type="NCBI Taxonomy" id="4521"/>
    <lineage>
        <taxon>Eukaryota</taxon>
        <taxon>Viridiplantae</taxon>
        <taxon>Streptophyta</taxon>
        <taxon>Embryophyta</taxon>
        <taxon>Tracheophyta</taxon>
        <taxon>Spermatophyta</taxon>
        <taxon>Magnoliopsida</taxon>
        <taxon>Liliopsida</taxon>
        <taxon>Poales</taxon>
        <taxon>Poaceae</taxon>
        <taxon>BOP clade</taxon>
        <taxon>Pooideae</taxon>
        <taxon>Poodae</taxon>
        <taxon>Poeae</taxon>
        <taxon>Poeae Chloroplast Group 2 (Poeae type)</taxon>
        <taxon>Loliodinae</taxon>
        <taxon>Loliinae</taxon>
        <taxon>Lolium</taxon>
    </lineage>
</organism>
<evidence type="ECO:0000313" key="4">
    <source>
        <dbReference type="Proteomes" id="UP001231189"/>
    </source>
</evidence>
<protein>
    <recommendedName>
        <fullName evidence="2">Arabidopsis retrotransposon Orf1 C-terminal domain-containing protein</fullName>
    </recommendedName>
</protein>
<feature type="domain" description="Arabidopsis retrotransposon Orf1 C-terminal" evidence="2">
    <location>
        <begin position="39"/>
        <end position="100"/>
    </location>
</feature>
<dbReference type="AlphaFoldDB" id="A0AAD8VJP7"/>
<accession>A0AAD8VJP7</accession>
<dbReference type="EMBL" id="JAUUTY010000007">
    <property type="protein sequence ID" value="KAK1609124.1"/>
    <property type="molecule type" value="Genomic_DNA"/>
</dbReference>
<comment type="caution">
    <text evidence="3">The sequence shown here is derived from an EMBL/GenBank/DDBJ whole genome shotgun (WGS) entry which is preliminary data.</text>
</comment>
<dbReference type="InterPro" id="IPR004312">
    <property type="entry name" value="ATHILA_Orf1_C"/>
</dbReference>
<feature type="region of interest" description="Disordered" evidence="1">
    <location>
        <begin position="1"/>
        <end position="32"/>
    </location>
</feature>